<dbReference type="AlphaFoldDB" id="A0AAN7MUI3"/>
<evidence type="ECO:0000313" key="1">
    <source>
        <dbReference type="EMBL" id="KAK4812334.1"/>
    </source>
</evidence>
<dbReference type="Proteomes" id="UP001333110">
    <property type="component" value="Unassembled WGS sequence"/>
</dbReference>
<protein>
    <submittedName>
        <fullName evidence="1">Uncharacterized protein</fullName>
    </submittedName>
</protein>
<dbReference type="EMBL" id="JAUNZN010000015">
    <property type="protein sequence ID" value="KAK4812334.1"/>
    <property type="molecule type" value="Genomic_DNA"/>
</dbReference>
<reference evidence="1 2" key="1">
    <citation type="journal article" date="2023" name="J. Hered.">
        <title>Chromosome-level genome of the wood stork (Mycteria americana) provides insight into avian chromosome evolution.</title>
        <authorList>
            <person name="Flamio R. Jr."/>
            <person name="Ramstad K.M."/>
        </authorList>
    </citation>
    <scope>NUCLEOTIDE SEQUENCE [LARGE SCALE GENOMIC DNA]</scope>
    <source>
        <strain evidence="1">JAX WOST 10</strain>
    </source>
</reference>
<name>A0AAN7MUI3_MYCAM</name>
<organism evidence="1 2">
    <name type="scientific">Mycteria americana</name>
    <name type="common">Wood stork</name>
    <dbReference type="NCBI Taxonomy" id="33587"/>
    <lineage>
        <taxon>Eukaryota</taxon>
        <taxon>Metazoa</taxon>
        <taxon>Chordata</taxon>
        <taxon>Craniata</taxon>
        <taxon>Vertebrata</taxon>
        <taxon>Euteleostomi</taxon>
        <taxon>Archelosauria</taxon>
        <taxon>Archosauria</taxon>
        <taxon>Dinosauria</taxon>
        <taxon>Saurischia</taxon>
        <taxon>Theropoda</taxon>
        <taxon>Coelurosauria</taxon>
        <taxon>Aves</taxon>
        <taxon>Neognathae</taxon>
        <taxon>Neoaves</taxon>
        <taxon>Aequornithes</taxon>
        <taxon>Ciconiiformes</taxon>
        <taxon>Ciconiidae</taxon>
        <taxon>Mycteria</taxon>
    </lineage>
</organism>
<proteinExistence type="predicted"/>
<gene>
    <name evidence="1" type="ORF">QYF61_017111</name>
</gene>
<keyword evidence="2" id="KW-1185">Reference proteome</keyword>
<accession>A0AAN7MUI3</accession>
<comment type="caution">
    <text evidence="1">The sequence shown here is derived from an EMBL/GenBank/DDBJ whole genome shotgun (WGS) entry which is preliminary data.</text>
</comment>
<evidence type="ECO:0000313" key="2">
    <source>
        <dbReference type="Proteomes" id="UP001333110"/>
    </source>
</evidence>
<sequence length="244" mass="27765">MRNERANPSRYRSTVSGIICEDRLRELGLFSLEKRRLQRDLTAAFQYLKGAYKKDGDRLFSRACSDRTRGNGFKLKEGRFRLNIRKKFFTIRVVKHWNRLPGEVVDVPSLETNSRPADALVVPVEQMVSPENFSDILVTAVTGRQTERLKIDTEEDFILQPVPMLDNPFSEEIFPNTQSKPPLAQLEAISSHPMACYLGEEANTHLSTTSFQVVVESGKVSPQPPLLQAKQPQFPQPLLIRLVL</sequence>